<dbReference type="InterPro" id="IPR043917">
    <property type="entry name" value="DUF5753"/>
</dbReference>
<dbReference type="EMBL" id="JBHTMP010000012">
    <property type="protein sequence ID" value="MFD1321510.1"/>
    <property type="molecule type" value="Genomic_DNA"/>
</dbReference>
<dbReference type="RefSeq" id="WP_377569629.1">
    <property type="nucleotide sequence ID" value="NZ_JBHTMP010000012.1"/>
</dbReference>
<feature type="domain" description="HTH cro/C1-type" evidence="1">
    <location>
        <begin position="14"/>
        <end position="66"/>
    </location>
</feature>
<organism evidence="2 3">
    <name type="scientific">Micromonospora sonneratiae</name>
    <dbReference type="NCBI Taxonomy" id="1184706"/>
    <lineage>
        <taxon>Bacteria</taxon>
        <taxon>Bacillati</taxon>
        <taxon>Actinomycetota</taxon>
        <taxon>Actinomycetes</taxon>
        <taxon>Micromonosporales</taxon>
        <taxon>Micromonosporaceae</taxon>
        <taxon>Micromonospora</taxon>
    </lineage>
</organism>
<comment type="caution">
    <text evidence="2">The sequence shown here is derived from an EMBL/GenBank/DDBJ whole genome shotgun (WGS) entry which is preliminary data.</text>
</comment>
<dbReference type="CDD" id="cd00093">
    <property type="entry name" value="HTH_XRE"/>
    <property type="match status" value="1"/>
</dbReference>
<sequence>MTPSPMLEHFGEELKVARAEVGMSQAQLAEAINYSPAMVTKVENGERRPSADFAKRCDAVLGTNGLFTRIQRRLSRETIMSWFQEWAGIEEEATALRWFEPLYVPGLLQTEAYMRAVLSGPGLLSKEEVEQQVATRLDRQEILTRDNPPLLTVVVDEMALYRRIGGPAVMREQLLHLVKVGESLPRVHIHVVPRSVEAYVGLDGPFVIATPPTGEDIVYAEGQLHARIFDSAPDLKAAVRLWESIRSVALSHQQSLELILKAAETYGPDQREVAQEHPEQ</sequence>
<gene>
    <name evidence="2" type="ORF">ACFQ4H_10460</name>
</gene>
<dbReference type="InterPro" id="IPR001387">
    <property type="entry name" value="Cro/C1-type_HTH"/>
</dbReference>
<dbReference type="Proteomes" id="UP001597260">
    <property type="component" value="Unassembled WGS sequence"/>
</dbReference>
<accession>A0ABW3YCD3</accession>
<dbReference type="SMART" id="SM00530">
    <property type="entry name" value="HTH_XRE"/>
    <property type="match status" value="1"/>
</dbReference>
<dbReference type="InterPro" id="IPR010982">
    <property type="entry name" value="Lambda_DNA-bd_dom_sf"/>
</dbReference>
<reference evidence="3" key="1">
    <citation type="journal article" date="2019" name="Int. J. Syst. Evol. Microbiol.">
        <title>The Global Catalogue of Microorganisms (GCM) 10K type strain sequencing project: providing services to taxonomists for standard genome sequencing and annotation.</title>
        <authorList>
            <consortium name="The Broad Institute Genomics Platform"/>
            <consortium name="The Broad Institute Genome Sequencing Center for Infectious Disease"/>
            <person name="Wu L."/>
            <person name="Ma J."/>
        </authorList>
    </citation>
    <scope>NUCLEOTIDE SEQUENCE [LARGE SCALE GENOMIC DNA]</scope>
    <source>
        <strain evidence="3">JCM 31037</strain>
    </source>
</reference>
<name>A0ABW3YCD3_9ACTN</name>
<dbReference type="Gene3D" id="1.10.260.40">
    <property type="entry name" value="lambda repressor-like DNA-binding domains"/>
    <property type="match status" value="1"/>
</dbReference>
<evidence type="ECO:0000313" key="2">
    <source>
        <dbReference type="EMBL" id="MFD1321510.1"/>
    </source>
</evidence>
<evidence type="ECO:0000313" key="3">
    <source>
        <dbReference type="Proteomes" id="UP001597260"/>
    </source>
</evidence>
<dbReference type="Pfam" id="PF13560">
    <property type="entry name" value="HTH_31"/>
    <property type="match status" value="1"/>
</dbReference>
<dbReference type="Pfam" id="PF19054">
    <property type="entry name" value="DUF5753"/>
    <property type="match status" value="1"/>
</dbReference>
<evidence type="ECO:0000259" key="1">
    <source>
        <dbReference type="PROSITE" id="PS50943"/>
    </source>
</evidence>
<keyword evidence="3" id="KW-1185">Reference proteome</keyword>
<proteinExistence type="predicted"/>
<dbReference type="PROSITE" id="PS50943">
    <property type="entry name" value="HTH_CROC1"/>
    <property type="match status" value="1"/>
</dbReference>
<dbReference type="SUPFAM" id="SSF47413">
    <property type="entry name" value="lambda repressor-like DNA-binding domains"/>
    <property type="match status" value="1"/>
</dbReference>
<protein>
    <submittedName>
        <fullName evidence="2">Scr1 family TA system antitoxin-like transcriptional regulator</fullName>
    </submittedName>
</protein>